<organism evidence="3 4">
    <name type="scientific">Hibiscus syriacus</name>
    <name type="common">Rose of Sharon</name>
    <dbReference type="NCBI Taxonomy" id="106335"/>
    <lineage>
        <taxon>Eukaryota</taxon>
        <taxon>Viridiplantae</taxon>
        <taxon>Streptophyta</taxon>
        <taxon>Embryophyta</taxon>
        <taxon>Tracheophyta</taxon>
        <taxon>Spermatophyta</taxon>
        <taxon>Magnoliopsida</taxon>
        <taxon>eudicotyledons</taxon>
        <taxon>Gunneridae</taxon>
        <taxon>Pentapetalae</taxon>
        <taxon>rosids</taxon>
        <taxon>malvids</taxon>
        <taxon>Malvales</taxon>
        <taxon>Malvaceae</taxon>
        <taxon>Malvoideae</taxon>
        <taxon>Hibiscus</taxon>
    </lineage>
</organism>
<gene>
    <name evidence="3" type="ORF">F3Y22_tig00003041pilonHSYRG00793</name>
</gene>
<keyword evidence="2" id="KW-1133">Transmembrane helix</keyword>
<dbReference type="GO" id="GO:0016020">
    <property type="term" value="C:membrane"/>
    <property type="evidence" value="ECO:0007669"/>
    <property type="project" value="InterPro"/>
</dbReference>
<protein>
    <submittedName>
        <fullName evidence="3">MATE efflux family protein 6</fullName>
    </submittedName>
</protein>
<evidence type="ECO:0000313" key="4">
    <source>
        <dbReference type="Proteomes" id="UP000436088"/>
    </source>
</evidence>
<dbReference type="PANTHER" id="PTHR11206">
    <property type="entry name" value="MULTIDRUG RESISTANCE PROTEIN"/>
    <property type="match status" value="1"/>
</dbReference>
<evidence type="ECO:0000256" key="1">
    <source>
        <dbReference type="ARBA" id="ARBA00010199"/>
    </source>
</evidence>
<comment type="similarity">
    <text evidence="1">Belongs to the multi antimicrobial extrusion (MATE) (TC 2.A.66.1) family.</text>
</comment>
<dbReference type="InterPro" id="IPR002528">
    <property type="entry name" value="MATE_fam"/>
</dbReference>
<feature type="transmembrane region" description="Helical" evidence="2">
    <location>
        <begin position="174"/>
        <end position="198"/>
    </location>
</feature>
<keyword evidence="2" id="KW-0472">Membrane</keyword>
<dbReference type="EMBL" id="VEPZ02000209">
    <property type="protein sequence ID" value="KAE8730084.1"/>
    <property type="molecule type" value="Genomic_DNA"/>
</dbReference>
<dbReference type="Pfam" id="PF01554">
    <property type="entry name" value="MatE"/>
    <property type="match status" value="1"/>
</dbReference>
<proteinExistence type="inferred from homology"/>
<dbReference type="GO" id="GO:0042910">
    <property type="term" value="F:xenobiotic transmembrane transporter activity"/>
    <property type="evidence" value="ECO:0007669"/>
    <property type="project" value="InterPro"/>
</dbReference>
<dbReference type="Proteomes" id="UP000436088">
    <property type="component" value="Unassembled WGS sequence"/>
</dbReference>
<keyword evidence="4" id="KW-1185">Reference proteome</keyword>
<accession>A0A6A3CNK5</accession>
<evidence type="ECO:0000313" key="3">
    <source>
        <dbReference type="EMBL" id="KAE8730084.1"/>
    </source>
</evidence>
<keyword evidence="2" id="KW-0812">Transmembrane</keyword>
<name>A0A6A3CNK5_HIBSY</name>
<reference evidence="3" key="1">
    <citation type="submission" date="2019-09" db="EMBL/GenBank/DDBJ databases">
        <title>Draft genome information of white flower Hibiscus syriacus.</title>
        <authorList>
            <person name="Kim Y.-M."/>
        </authorList>
    </citation>
    <scope>NUCLEOTIDE SEQUENCE [LARGE SCALE GENOMIC DNA]</scope>
    <source>
        <strain evidence="3">YM2019G1</strain>
    </source>
</reference>
<dbReference type="AlphaFoldDB" id="A0A6A3CNK5"/>
<comment type="caution">
    <text evidence="3">The sequence shown here is derived from an EMBL/GenBank/DDBJ whole genome shotgun (WGS) entry which is preliminary data.</text>
</comment>
<feature type="transmembrane region" description="Helical" evidence="2">
    <location>
        <begin position="131"/>
        <end position="153"/>
    </location>
</feature>
<sequence length="234" mass="26005">MRSSLWCKAISKAKSLKLPKRLGDTDMAHTFIICLRHSSIPDSISPNPELDSSHDVCFTSNFILPCTPLLGFVIQNQKTHSFILKDVFSSVEQFFRFVIPSALMLCLEWWFYENLVLLSELLPDAKLETSVLSVCFASSALHYYVPFGISIAGSTRVSNELGAGNPQAAQVSTFVVMVVTLVETVLACIILFCFRYALEYAYNHEEEVVNKVAKMVPLMCPSLVMDGLHVVLAG</sequence>
<dbReference type="GO" id="GO:0015297">
    <property type="term" value="F:antiporter activity"/>
    <property type="evidence" value="ECO:0007669"/>
    <property type="project" value="InterPro"/>
</dbReference>
<evidence type="ECO:0000256" key="2">
    <source>
        <dbReference type="SAM" id="Phobius"/>
    </source>
</evidence>